<name>A0A3P3XRA9_9SPIR</name>
<dbReference type="PANTHER" id="PTHR43706">
    <property type="entry name" value="NADH DEHYDROGENASE"/>
    <property type="match status" value="1"/>
</dbReference>
<feature type="transmembrane region" description="Helical" evidence="8">
    <location>
        <begin position="563"/>
        <end position="587"/>
    </location>
</feature>
<dbReference type="SUPFAM" id="SSF51905">
    <property type="entry name" value="FAD/NAD(P)-binding domain"/>
    <property type="match status" value="2"/>
</dbReference>
<evidence type="ECO:0000256" key="6">
    <source>
        <dbReference type="ARBA" id="ARBA00023027"/>
    </source>
</evidence>
<feature type="transmembrane region" description="Helical" evidence="8">
    <location>
        <begin position="594"/>
        <end position="613"/>
    </location>
</feature>
<reference evidence="10" key="1">
    <citation type="submission" date="2017-02" db="EMBL/GenBank/DDBJ databases">
        <authorList>
            <person name="Regsiter A."/>
            <person name="William W."/>
        </authorList>
    </citation>
    <scope>NUCLEOTIDE SEQUENCE</scope>
    <source>
        <strain evidence="10">BdmA 4</strain>
    </source>
</reference>
<dbReference type="InterPro" id="IPR036188">
    <property type="entry name" value="FAD/NAD-bd_sf"/>
</dbReference>
<evidence type="ECO:0000256" key="4">
    <source>
        <dbReference type="ARBA" id="ARBA00022827"/>
    </source>
</evidence>
<dbReference type="GO" id="GO:0050136">
    <property type="term" value="F:NADH dehydrogenase (quinone) (non-electrogenic) activity"/>
    <property type="evidence" value="ECO:0007669"/>
    <property type="project" value="UniProtKB-EC"/>
</dbReference>
<feature type="transmembrane region" description="Helical" evidence="8">
    <location>
        <begin position="619"/>
        <end position="641"/>
    </location>
</feature>
<evidence type="ECO:0000256" key="3">
    <source>
        <dbReference type="ARBA" id="ARBA00022630"/>
    </source>
</evidence>
<organism evidence="10">
    <name type="scientific">uncultured spirochete</name>
    <dbReference type="NCBI Taxonomy" id="156406"/>
    <lineage>
        <taxon>Bacteria</taxon>
        <taxon>Pseudomonadati</taxon>
        <taxon>Spirochaetota</taxon>
        <taxon>Spirochaetia</taxon>
        <taxon>Spirochaetales</taxon>
        <taxon>environmental samples</taxon>
    </lineage>
</organism>
<dbReference type="EMBL" id="FWDO01000005">
    <property type="protein sequence ID" value="SLM18599.1"/>
    <property type="molecule type" value="Genomic_DNA"/>
</dbReference>
<dbReference type="InterPro" id="IPR045024">
    <property type="entry name" value="NDH-2"/>
</dbReference>
<evidence type="ECO:0000256" key="1">
    <source>
        <dbReference type="ARBA" id="ARBA00005272"/>
    </source>
</evidence>
<keyword evidence="8" id="KW-0472">Membrane</keyword>
<keyword evidence="5 10" id="KW-0560">Oxidoreductase</keyword>
<accession>A0A3P3XRA9</accession>
<keyword evidence="6" id="KW-0520">NAD</keyword>
<dbReference type="Gene3D" id="3.50.50.100">
    <property type="match status" value="1"/>
</dbReference>
<evidence type="ECO:0000256" key="5">
    <source>
        <dbReference type="ARBA" id="ARBA00023002"/>
    </source>
</evidence>
<dbReference type="Pfam" id="PF07992">
    <property type="entry name" value="Pyr_redox_2"/>
    <property type="match status" value="1"/>
</dbReference>
<proteinExistence type="inferred from homology"/>
<protein>
    <recommendedName>
        <fullName evidence="2">NADH:ubiquinone reductase (non-electrogenic)</fullName>
        <ecNumber evidence="2">1.6.5.9</ecNumber>
    </recommendedName>
</protein>
<comment type="similarity">
    <text evidence="1">Belongs to the NADH dehydrogenase family.</text>
</comment>
<keyword evidence="3" id="KW-0285">Flavoprotein</keyword>
<keyword evidence="4" id="KW-0274">FAD</keyword>
<feature type="domain" description="FAD/NAD(P)-binding" evidence="9">
    <location>
        <begin position="5"/>
        <end position="310"/>
    </location>
</feature>
<evidence type="ECO:0000313" key="10">
    <source>
        <dbReference type="EMBL" id="SLM18599.1"/>
    </source>
</evidence>
<keyword evidence="8" id="KW-1133">Transmembrane helix</keyword>
<evidence type="ECO:0000256" key="7">
    <source>
        <dbReference type="ARBA" id="ARBA00047599"/>
    </source>
</evidence>
<evidence type="ECO:0000256" key="8">
    <source>
        <dbReference type="SAM" id="Phobius"/>
    </source>
</evidence>
<comment type="catalytic activity">
    <reaction evidence="7">
        <text>a quinone + NADH + H(+) = a quinol + NAD(+)</text>
        <dbReference type="Rhea" id="RHEA:46160"/>
        <dbReference type="ChEBI" id="CHEBI:15378"/>
        <dbReference type="ChEBI" id="CHEBI:24646"/>
        <dbReference type="ChEBI" id="CHEBI:57540"/>
        <dbReference type="ChEBI" id="CHEBI:57945"/>
        <dbReference type="ChEBI" id="CHEBI:132124"/>
        <dbReference type="EC" id="1.6.5.9"/>
    </reaction>
</comment>
<dbReference type="InterPro" id="IPR023753">
    <property type="entry name" value="FAD/NAD-binding_dom"/>
</dbReference>
<gene>
    <name evidence="10" type="ORF">SPIRO4BDMA_50114</name>
</gene>
<dbReference type="PANTHER" id="PTHR43706:SF47">
    <property type="entry name" value="EXTERNAL NADH-UBIQUINONE OXIDOREDUCTASE 1, MITOCHONDRIAL-RELATED"/>
    <property type="match status" value="1"/>
</dbReference>
<sequence length="667" mass="73865">MATKKILILGGGYGGVWAGKILERHFRKREGVEITLVDKRPFHTLMTELHEVAGWRTEPESVQVLFKKIFGAKRINVVLDTIEKVDFEAKKATGKVQTYEFDYIILGVGAEPEFFGIPGVAENSFTLWSFEDAIKIRNHIEEKFYEASLETDPDKRKRLLSFVVAGAGFTGIEMIGELLDYRDVMCRKYFLDPKEVRVLNIEALPSILPILEEPLRAKAEKYLQKRRCDVMLNSAIIGAEPGKVLLKSGEIVETETFIWTCGVKGSSFAGQLGLPTGKRNRIDCDMELKSTKYPFVYVVGDISGLMLEGKPLAQIVETAHFTAEAVAKNIIADIDGGERHQFKPNYHGFMISIGSHYGVSNAGGMKTSGFLALFIKHFINVWYLLNIAGIDQVWEYLRHEFLDMKNRRSFIGDFVSYKVRPYWPLLLRMWLGLMWIFEGINKIGEGWLTFSAGSKSGWMFSPGVIQAGVKTAEATSGASAWESAGEAAATAGQAAVAATSAASAAVSAAAAAPAATSAASAATSGVTEATTSTFKAVWDLTKPIFDPNSGIVTWFRHTFLDGVFAHLPFTFFQVMIVVMEIGIGLALFGGCFTWLAAFGSLGMCLIFTMSGMFAWNQVWFVFAAILMLGGLGRSFGFDYWLIPAIKRWWNGTRFARKWHFYAGDPTK</sequence>
<dbReference type="EC" id="1.6.5.9" evidence="2"/>
<dbReference type="PRINTS" id="PR00368">
    <property type="entry name" value="FADPNR"/>
</dbReference>
<evidence type="ECO:0000256" key="2">
    <source>
        <dbReference type="ARBA" id="ARBA00012637"/>
    </source>
</evidence>
<keyword evidence="8" id="KW-0812">Transmembrane</keyword>
<evidence type="ECO:0000259" key="9">
    <source>
        <dbReference type="Pfam" id="PF07992"/>
    </source>
</evidence>
<dbReference type="AlphaFoldDB" id="A0A3P3XRA9"/>